<evidence type="ECO:0000313" key="2">
    <source>
        <dbReference type="EMBL" id="QBD76907.1"/>
    </source>
</evidence>
<dbReference type="AlphaFoldDB" id="A0A4P6JNL1"/>
<dbReference type="RefSeq" id="WP_129887971.1">
    <property type="nucleotide sequence ID" value="NZ_CP035758.1"/>
</dbReference>
<dbReference type="KEGG" id="kbs:EPA93_13190"/>
<evidence type="ECO:0000256" key="1">
    <source>
        <dbReference type="SAM" id="MobiDB-lite"/>
    </source>
</evidence>
<accession>A0A4P6JNL1</accession>
<keyword evidence="3" id="KW-1185">Reference proteome</keyword>
<proteinExistence type="predicted"/>
<dbReference type="EMBL" id="CP035758">
    <property type="protein sequence ID" value="QBD76907.1"/>
    <property type="molecule type" value="Genomic_DNA"/>
</dbReference>
<name>A0A4P6JNL1_KTERU</name>
<reference evidence="2 3" key="1">
    <citation type="submission" date="2019-01" db="EMBL/GenBank/DDBJ databases">
        <title>Ktedonosporobacter rubrisoli SCAWS-G2.</title>
        <authorList>
            <person name="Huang Y."/>
            <person name="Yan B."/>
        </authorList>
    </citation>
    <scope>NUCLEOTIDE SEQUENCE [LARGE SCALE GENOMIC DNA]</scope>
    <source>
        <strain evidence="2 3">SCAWS-G2</strain>
    </source>
</reference>
<feature type="region of interest" description="Disordered" evidence="1">
    <location>
        <begin position="44"/>
        <end position="69"/>
    </location>
</feature>
<dbReference type="Proteomes" id="UP000290365">
    <property type="component" value="Chromosome"/>
</dbReference>
<dbReference type="OrthoDB" id="166309at2"/>
<organism evidence="2 3">
    <name type="scientific">Ktedonosporobacter rubrisoli</name>
    <dbReference type="NCBI Taxonomy" id="2509675"/>
    <lineage>
        <taxon>Bacteria</taxon>
        <taxon>Bacillati</taxon>
        <taxon>Chloroflexota</taxon>
        <taxon>Ktedonobacteria</taxon>
        <taxon>Ktedonobacterales</taxon>
        <taxon>Ktedonosporobacteraceae</taxon>
        <taxon>Ktedonosporobacter</taxon>
    </lineage>
</organism>
<gene>
    <name evidence="2" type="ORF">EPA93_13190</name>
</gene>
<evidence type="ECO:0000313" key="3">
    <source>
        <dbReference type="Proteomes" id="UP000290365"/>
    </source>
</evidence>
<sequence>MDCPICRQEMPLRREYTTYNKARKPYNHKTYNCAQDDTWISVEIPEAQQELGTPSSSSPETGKDGQHTE</sequence>
<evidence type="ECO:0008006" key="4">
    <source>
        <dbReference type="Google" id="ProtNLM"/>
    </source>
</evidence>
<feature type="compositionally biased region" description="Polar residues" evidence="1">
    <location>
        <begin position="50"/>
        <end position="60"/>
    </location>
</feature>
<protein>
    <recommendedName>
        <fullName evidence="4">Zinc finger Ogr/Delta-type domain-containing protein</fullName>
    </recommendedName>
</protein>